<gene>
    <name evidence="1" type="ORF">A2773_01130</name>
</gene>
<accession>A0A1F5ZKN9</accession>
<dbReference type="Proteomes" id="UP000177383">
    <property type="component" value="Unassembled WGS sequence"/>
</dbReference>
<proteinExistence type="predicted"/>
<dbReference type="AlphaFoldDB" id="A0A1F5ZKN9"/>
<name>A0A1F5ZKN9_9BACT</name>
<protein>
    <submittedName>
        <fullName evidence="1">Uncharacterized protein</fullName>
    </submittedName>
</protein>
<evidence type="ECO:0000313" key="1">
    <source>
        <dbReference type="EMBL" id="OGG13066.1"/>
    </source>
</evidence>
<reference evidence="1 2" key="1">
    <citation type="journal article" date="2016" name="Nat. Commun.">
        <title>Thousands of microbial genomes shed light on interconnected biogeochemical processes in an aquifer system.</title>
        <authorList>
            <person name="Anantharaman K."/>
            <person name="Brown C.T."/>
            <person name="Hug L.A."/>
            <person name="Sharon I."/>
            <person name="Castelle C.J."/>
            <person name="Probst A.J."/>
            <person name="Thomas B.C."/>
            <person name="Singh A."/>
            <person name="Wilkins M.J."/>
            <person name="Karaoz U."/>
            <person name="Brodie E.L."/>
            <person name="Williams K.H."/>
            <person name="Hubbard S.S."/>
            <person name="Banfield J.F."/>
        </authorList>
    </citation>
    <scope>NUCLEOTIDE SEQUENCE [LARGE SCALE GENOMIC DNA]</scope>
</reference>
<organism evidence="1 2">
    <name type="scientific">Candidatus Gottesmanbacteria bacterium RIFCSPHIGHO2_01_FULL_39_10</name>
    <dbReference type="NCBI Taxonomy" id="1798375"/>
    <lineage>
        <taxon>Bacteria</taxon>
        <taxon>Candidatus Gottesmaniibacteriota</taxon>
    </lineage>
</organism>
<comment type="caution">
    <text evidence="1">The sequence shown here is derived from an EMBL/GenBank/DDBJ whole genome shotgun (WGS) entry which is preliminary data.</text>
</comment>
<evidence type="ECO:0000313" key="2">
    <source>
        <dbReference type="Proteomes" id="UP000177383"/>
    </source>
</evidence>
<sequence>MPRHIRAARSAARTEISSSYFQNTPPVGIFQVRGSRLASLGGQFVFIFGRKRKGFINKGKRNFFKTT</sequence>
<dbReference type="STRING" id="1798375.A2773_01130"/>
<dbReference type="EMBL" id="MFJE01000061">
    <property type="protein sequence ID" value="OGG13066.1"/>
    <property type="molecule type" value="Genomic_DNA"/>
</dbReference>